<protein>
    <submittedName>
        <fullName evidence="1">Uncharacterized protein</fullName>
    </submittedName>
</protein>
<sequence length="67" mass="7366">MLAISASGFLTNFLLGGPILGALKNNQLLLALQLCKFLLATLWPYVKFLLATLWPCGKFLLATLWPC</sequence>
<proteinExistence type="predicted"/>
<comment type="caution">
    <text evidence="1">The sequence shown here is derived from an EMBL/GenBank/DDBJ whole genome shotgun (WGS) entry which is preliminary data.</text>
</comment>
<keyword evidence="2" id="KW-1185">Reference proteome</keyword>
<organism evidence="1 2">
    <name type="scientific">Homarus americanus</name>
    <name type="common">American lobster</name>
    <dbReference type="NCBI Taxonomy" id="6706"/>
    <lineage>
        <taxon>Eukaryota</taxon>
        <taxon>Metazoa</taxon>
        <taxon>Ecdysozoa</taxon>
        <taxon>Arthropoda</taxon>
        <taxon>Crustacea</taxon>
        <taxon>Multicrustacea</taxon>
        <taxon>Malacostraca</taxon>
        <taxon>Eumalacostraca</taxon>
        <taxon>Eucarida</taxon>
        <taxon>Decapoda</taxon>
        <taxon>Pleocyemata</taxon>
        <taxon>Astacidea</taxon>
        <taxon>Nephropoidea</taxon>
        <taxon>Nephropidae</taxon>
        <taxon>Homarus</taxon>
    </lineage>
</organism>
<gene>
    <name evidence="1" type="ORF">Hamer_G027566</name>
</gene>
<evidence type="ECO:0000313" key="2">
    <source>
        <dbReference type="Proteomes" id="UP000747542"/>
    </source>
</evidence>
<accession>A0A8J5JTL5</accession>
<evidence type="ECO:0000313" key="1">
    <source>
        <dbReference type="EMBL" id="KAG7160753.1"/>
    </source>
</evidence>
<dbReference type="Proteomes" id="UP000747542">
    <property type="component" value="Unassembled WGS sequence"/>
</dbReference>
<dbReference type="EMBL" id="JAHLQT010030810">
    <property type="protein sequence ID" value="KAG7160753.1"/>
    <property type="molecule type" value="Genomic_DNA"/>
</dbReference>
<name>A0A8J5JTL5_HOMAM</name>
<dbReference type="AlphaFoldDB" id="A0A8J5JTL5"/>
<reference evidence="1" key="1">
    <citation type="journal article" date="2021" name="Sci. Adv.">
        <title>The American lobster genome reveals insights on longevity, neural, and immune adaptations.</title>
        <authorList>
            <person name="Polinski J.M."/>
            <person name="Zimin A.V."/>
            <person name="Clark K.F."/>
            <person name="Kohn A.B."/>
            <person name="Sadowski N."/>
            <person name="Timp W."/>
            <person name="Ptitsyn A."/>
            <person name="Khanna P."/>
            <person name="Romanova D.Y."/>
            <person name="Williams P."/>
            <person name="Greenwood S.J."/>
            <person name="Moroz L.L."/>
            <person name="Walt D.R."/>
            <person name="Bodnar A.G."/>
        </authorList>
    </citation>
    <scope>NUCLEOTIDE SEQUENCE</scope>
    <source>
        <strain evidence="1">GMGI-L3</strain>
    </source>
</reference>